<evidence type="ECO:0000256" key="3">
    <source>
        <dbReference type="ARBA" id="ARBA00022597"/>
    </source>
</evidence>
<dbReference type="AlphaFoldDB" id="A0A8S0VZP7"/>
<sequence length="460" mass="50280">MFSLISTWLTTLSLLFGGCCSNAITLEQLTLEYPKAGSVLTFFQFLIISLHGLPKFLIWTRFGPRFRPRKVPITIYLVQVTLFYLVSLLNNAAFAYRIPMAVHIIFRSAGLVITMLLGWLISNKRYNFTQIFSVLLVTIGVIITTLSAQSSGVKSISPTDPYVYAQGIGILTLALVFAGLLGLTQDWAYAKHGRPKLTTQASDGPPAWQESMFYLHFLALPMFYPLLCDIVTQMHDMNTSGPRAEFSVPVPIPVSTNFSAPFPMDVPPPYSLPRLPVHIFKHTENASLISVSQQVFENSSYDHPLVLSFSIPHIYLPLMLNTITQLLCAAGVHRLTTSVSALTVTLVLVVRKAISLIISVIGVPQVAAALRDGLHRAWAATGLKTNALFDLSVYGIDVDSILESLGSAFVGGGSAKRPQEVDKRMMWTGAALVMLGTVGYTIGSSRGNAKPQGTKKGKQD</sequence>
<protein>
    <recommendedName>
        <fullName evidence="11">UAA transporter</fullName>
    </recommendedName>
</protein>
<evidence type="ECO:0000256" key="8">
    <source>
        <dbReference type="SAM" id="SignalP"/>
    </source>
</evidence>
<dbReference type="GO" id="GO:0005789">
    <property type="term" value="C:endoplasmic reticulum membrane"/>
    <property type="evidence" value="ECO:0007669"/>
    <property type="project" value="TreeGrafter"/>
</dbReference>
<feature type="signal peptide" evidence="8">
    <location>
        <begin position="1"/>
        <end position="21"/>
    </location>
</feature>
<keyword evidence="3" id="KW-0762">Sugar transport</keyword>
<evidence type="ECO:0000313" key="10">
    <source>
        <dbReference type="Proteomes" id="UP000467700"/>
    </source>
</evidence>
<feature type="transmembrane region" description="Helical" evidence="7">
    <location>
        <begin position="39"/>
        <end position="59"/>
    </location>
</feature>
<dbReference type="GO" id="GO:0005462">
    <property type="term" value="F:UDP-N-acetylglucosamine transmembrane transporter activity"/>
    <property type="evidence" value="ECO:0007669"/>
    <property type="project" value="TreeGrafter"/>
</dbReference>
<organism evidence="9 10">
    <name type="scientific">Cyclocybe aegerita</name>
    <name type="common">Black poplar mushroom</name>
    <name type="synonym">Agrocybe aegerita</name>
    <dbReference type="NCBI Taxonomy" id="1973307"/>
    <lineage>
        <taxon>Eukaryota</taxon>
        <taxon>Fungi</taxon>
        <taxon>Dikarya</taxon>
        <taxon>Basidiomycota</taxon>
        <taxon>Agaricomycotina</taxon>
        <taxon>Agaricomycetes</taxon>
        <taxon>Agaricomycetidae</taxon>
        <taxon>Agaricales</taxon>
        <taxon>Agaricineae</taxon>
        <taxon>Bolbitiaceae</taxon>
        <taxon>Cyclocybe</taxon>
    </lineage>
</organism>
<dbReference type="Pfam" id="PF08449">
    <property type="entry name" value="UAA"/>
    <property type="match status" value="2"/>
</dbReference>
<dbReference type="SUPFAM" id="SSF103481">
    <property type="entry name" value="Multidrug resistance efflux transporter EmrE"/>
    <property type="match status" value="1"/>
</dbReference>
<keyword evidence="6 7" id="KW-0472">Membrane</keyword>
<dbReference type="Proteomes" id="UP000467700">
    <property type="component" value="Unassembled WGS sequence"/>
</dbReference>
<feature type="transmembrane region" description="Helical" evidence="7">
    <location>
        <begin position="128"/>
        <end position="150"/>
    </location>
</feature>
<evidence type="ECO:0000256" key="5">
    <source>
        <dbReference type="ARBA" id="ARBA00022989"/>
    </source>
</evidence>
<evidence type="ECO:0000256" key="4">
    <source>
        <dbReference type="ARBA" id="ARBA00022692"/>
    </source>
</evidence>
<feature type="transmembrane region" description="Helical" evidence="7">
    <location>
        <begin position="71"/>
        <end position="94"/>
    </location>
</feature>
<feature type="chain" id="PRO_5035904491" description="UAA transporter" evidence="8">
    <location>
        <begin position="22"/>
        <end position="460"/>
    </location>
</feature>
<dbReference type="InterPro" id="IPR013657">
    <property type="entry name" value="SCL35B1-4/HUT1"/>
</dbReference>
<evidence type="ECO:0000256" key="1">
    <source>
        <dbReference type="ARBA" id="ARBA00004127"/>
    </source>
</evidence>
<dbReference type="EMBL" id="CACVBS010000073">
    <property type="protein sequence ID" value="CAA7268974.1"/>
    <property type="molecule type" value="Genomic_DNA"/>
</dbReference>
<feature type="transmembrane region" description="Helical" evidence="7">
    <location>
        <begin position="100"/>
        <end position="121"/>
    </location>
</feature>
<comment type="caution">
    <text evidence="9">The sequence shown here is derived from an EMBL/GenBank/DDBJ whole genome shotgun (WGS) entry which is preliminary data.</text>
</comment>
<evidence type="ECO:0000256" key="6">
    <source>
        <dbReference type="ARBA" id="ARBA00023136"/>
    </source>
</evidence>
<gene>
    <name evidence="9" type="ORF">AAE3_LOCUS11277</name>
</gene>
<reference evidence="9 10" key="1">
    <citation type="submission" date="2020-01" db="EMBL/GenBank/DDBJ databases">
        <authorList>
            <person name="Gupta K D."/>
        </authorList>
    </citation>
    <scope>NUCLEOTIDE SEQUENCE [LARGE SCALE GENOMIC DNA]</scope>
</reference>
<dbReference type="GO" id="GO:0000139">
    <property type="term" value="C:Golgi membrane"/>
    <property type="evidence" value="ECO:0007669"/>
    <property type="project" value="TreeGrafter"/>
</dbReference>
<evidence type="ECO:0008006" key="11">
    <source>
        <dbReference type="Google" id="ProtNLM"/>
    </source>
</evidence>
<dbReference type="OrthoDB" id="999962at2759"/>
<dbReference type="PANTHER" id="PTHR10778:SF4">
    <property type="entry name" value="NUCLEOTIDE SUGAR TRANSPORTER SLC35B4"/>
    <property type="match status" value="1"/>
</dbReference>
<keyword evidence="5 7" id="KW-1133">Transmembrane helix</keyword>
<proteinExistence type="predicted"/>
<evidence type="ECO:0000313" key="9">
    <source>
        <dbReference type="EMBL" id="CAA7268974.1"/>
    </source>
</evidence>
<keyword evidence="10" id="KW-1185">Reference proteome</keyword>
<feature type="transmembrane region" description="Helical" evidence="7">
    <location>
        <begin position="162"/>
        <end position="184"/>
    </location>
</feature>
<accession>A0A8S0VZP7</accession>
<dbReference type="InterPro" id="IPR037185">
    <property type="entry name" value="EmrE-like"/>
</dbReference>
<evidence type="ECO:0000256" key="7">
    <source>
        <dbReference type="SAM" id="Phobius"/>
    </source>
</evidence>
<keyword evidence="2" id="KW-0813">Transport</keyword>
<keyword evidence="4 7" id="KW-0812">Transmembrane</keyword>
<dbReference type="GO" id="GO:0005464">
    <property type="term" value="F:UDP-xylose transmembrane transporter activity"/>
    <property type="evidence" value="ECO:0007669"/>
    <property type="project" value="TreeGrafter"/>
</dbReference>
<comment type="subcellular location">
    <subcellularLocation>
        <location evidence="1">Endomembrane system</location>
        <topology evidence="1">Multi-pass membrane protein</topology>
    </subcellularLocation>
</comment>
<feature type="transmembrane region" description="Helical" evidence="7">
    <location>
        <begin position="425"/>
        <end position="443"/>
    </location>
</feature>
<keyword evidence="8" id="KW-0732">Signal</keyword>
<dbReference type="PANTHER" id="PTHR10778">
    <property type="entry name" value="SOLUTE CARRIER FAMILY 35 MEMBER B"/>
    <property type="match status" value="1"/>
</dbReference>
<name>A0A8S0VZP7_CYCAE</name>
<evidence type="ECO:0000256" key="2">
    <source>
        <dbReference type="ARBA" id="ARBA00022448"/>
    </source>
</evidence>